<feature type="compositionally biased region" description="Basic and acidic residues" evidence="1">
    <location>
        <begin position="1"/>
        <end position="10"/>
    </location>
</feature>
<comment type="caution">
    <text evidence="2">The sequence shown here is derived from an EMBL/GenBank/DDBJ whole genome shotgun (WGS) entry which is preliminary data.</text>
</comment>
<dbReference type="Proteomes" id="UP001301769">
    <property type="component" value="Unassembled WGS sequence"/>
</dbReference>
<reference evidence="2" key="1">
    <citation type="journal article" date="2023" name="Mol. Phylogenet. Evol.">
        <title>Genome-scale phylogeny and comparative genomics of the fungal order Sordariales.</title>
        <authorList>
            <person name="Hensen N."/>
            <person name="Bonometti L."/>
            <person name="Westerberg I."/>
            <person name="Brannstrom I.O."/>
            <person name="Guillou S."/>
            <person name="Cros-Aarteil S."/>
            <person name="Calhoun S."/>
            <person name="Haridas S."/>
            <person name="Kuo A."/>
            <person name="Mondo S."/>
            <person name="Pangilinan J."/>
            <person name="Riley R."/>
            <person name="LaButti K."/>
            <person name="Andreopoulos B."/>
            <person name="Lipzen A."/>
            <person name="Chen C."/>
            <person name="Yan M."/>
            <person name="Daum C."/>
            <person name="Ng V."/>
            <person name="Clum A."/>
            <person name="Steindorff A."/>
            <person name="Ohm R.A."/>
            <person name="Martin F."/>
            <person name="Silar P."/>
            <person name="Natvig D.O."/>
            <person name="Lalanne C."/>
            <person name="Gautier V."/>
            <person name="Ament-Velasquez S.L."/>
            <person name="Kruys A."/>
            <person name="Hutchinson M.I."/>
            <person name="Powell A.J."/>
            <person name="Barry K."/>
            <person name="Miller A.N."/>
            <person name="Grigoriev I.V."/>
            <person name="Debuchy R."/>
            <person name="Gladieux P."/>
            <person name="Hiltunen Thoren M."/>
            <person name="Johannesson H."/>
        </authorList>
    </citation>
    <scope>NUCLEOTIDE SEQUENCE</scope>
    <source>
        <strain evidence="2">PSN293</strain>
    </source>
</reference>
<gene>
    <name evidence="2" type="ORF">QBC37DRAFT_39803</name>
</gene>
<accession>A0AAN6YJ97</accession>
<protein>
    <submittedName>
        <fullName evidence="2">Uncharacterized protein</fullName>
    </submittedName>
</protein>
<evidence type="ECO:0000313" key="3">
    <source>
        <dbReference type="Proteomes" id="UP001301769"/>
    </source>
</evidence>
<keyword evidence="3" id="KW-1185">Reference proteome</keyword>
<evidence type="ECO:0000256" key="1">
    <source>
        <dbReference type="SAM" id="MobiDB-lite"/>
    </source>
</evidence>
<name>A0AAN6YJ97_9PEZI</name>
<feature type="region of interest" description="Disordered" evidence="1">
    <location>
        <begin position="472"/>
        <end position="517"/>
    </location>
</feature>
<dbReference type="EMBL" id="MU858058">
    <property type="protein sequence ID" value="KAK4217682.1"/>
    <property type="molecule type" value="Genomic_DNA"/>
</dbReference>
<proteinExistence type="predicted"/>
<evidence type="ECO:0000313" key="2">
    <source>
        <dbReference type="EMBL" id="KAK4217682.1"/>
    </source>
</evidence>
<reference evidence="2" key="2">
    <citation type="submission" date="2023-05" db="EMBL/GenBank/DDBJ databases">
        <authorList>
            <consortium name="Lawrence Berkeley National Laboratory"/>
            <person name="Steindorff A."/>
            <person name="Hensen N."/>
            <person name="Bonometti L."/>
            <person name="Westerberg I."/>
            <person name="Brannstrom I.O."/>
            <person name="Guillou S."/>
            <person name="Cros-Aarteil S."/>
            <person name="Calhoun S."/>
            <person name="Haridas S."/>
            <person name="Kuo A."/>
            <person name="Mondo S."/>
            <person name="Pangilinan J."/>
            <person name="Riley R."/>
            <person name="Labutti K."/>
            <person name="Andreopoulos B."/>
            <person name="Lipzen A."/>
            <person name="Chen C."/>
            <person name="Yanf M."/>
            <person name="Daum C."/>
            <person name="Ng V."/>
            <person name="Clum A."/>
            <person name="Ohm R."/>
            <person name="Martin F."/>
            <person name="Silar P."/>
            <person name="Natvig D."/>
            <person name="Lalanne C."/>
            <person name="Gautier V."/>
            <person name="Ament-Velasquez S.L."/>
            <person name="Kruys A."/>
            <person name="Hutchinson M.I."/>
            <person name="Powell A.J."/>
            <person name="Barry K."/>
            <person name="Miller A.N."/>
            <person name="Grigoriev I.V."/>
            <person name="Debuchy R."/>
            <person name="Gladieux P."/>
            <person name="Thoren M.H."/>
            <person name="Johannesson H."/>
        </authorList>
    </citation>
    <scope>NUCLEOTIDE SEQUENCE</scope>
    <source>
        <strain evidence="2">PSN293</strain>
    </source>
</reference>
<organism evidence="2 3">
    <name type="scientific">Rhypophila decipiens</name>
    <dbReference type="NCBI Taxonomy" id="261697"/>
    <lineage>
        <taxon>Eukaryota</taxon>
        <taxon>Fungi</taxon>
        <taxon>Dikarya</taxon>
        <taxon>Ascomycota</taxon>
        <taxon>Pezizomycotina</taxon>
        <taxon>Sordariomycetes</taxon>
        <taxon>Sordariomycetidae</taxon>
        <taxon>Sordariales</taxon>
        <taxon>Naviculisporaceae</taxon>
        <taxon>Rhypophila</taxon>
    </lineage>
</organism>
<feature type="compositionally biased region" description="Low complexity" evidence="1">
    <location>
        <begin position="485"/>
        <end position="509"/>
    </location>
</feature>
<feature type="region of interest" description="Disordered" evidence="1">
    <location>
        <begin position="1"/>
        <end position="21"/>
    </location>
</feature>
<dbReference type="AlphaFoldDB" id="A0AAN6YJ97"/>
<sequence length="662" mass="75349">MSRSEQRQAGKESNTLQAEHLPSHVTSEFWQDLTSESEKFLSGLDPKVSQLWHVATHVASSKRSDPGCQTIAARDFRLFQRSEQVRRHVYEICQRATQKVEEQNKRGKGKAKPDEDIIAASYGAYSAHVVVDDMRTDEGDRFRTKMYRDFIFAIDKRYKVFRRLAANRKRIYWDVVLGCWAYANDAFCVPFFPCPWIQEDSLEWQPVFAKEAKIETRELYKGANGILTNSRICQLFARGVLVLIPSDVIDRHGCDQFKIRLMDPNYPHMDDPIFGHGKVPDIDTAEVEEPGNVKGKRRASSPPPTGLESLTFRQLDKRSLQFRRSAGFERPSIPLLWWQFVTAMVKITWQIPPNELDTKLRPLQERWREIWMSYHMNKYFTLGTSLAFSHLLNNPAGGIIKSGKSSSTEPFTFVNPDPDTYGNFTILDKVLTVGCPAAFNLDETSPAARQDNIHYSPILLLCNEILHTTPHPDDASPNTYTVAESKSSSTSKSKSHSSSSSSSSSKKSSAPPPAAEQQDINTGIVTQLHQRCQDCSHFELAVLTDVQRRGGNPNDVCFVHHHVAQPTNRHEEKLAGIGSTYDYNDMMGWDHTELKKANKERSAVYERCEPCQSWTRLVKEKRDKLKMSRGYFVYSHHVAVANRIGLASVDRELLSFEGLRLD</sequence>
<feature type="region of interest" description="Disordered" evidence="1">
    <location>
        <begin position="286"/>
        <end position="308"/>
    </location>
</feature>